<dbReference type="PANTHER" id="PTHR46919:SF2">
    <property type="entry name" value="SACSIN"/>
    <property type="match status" value="1"/>
</dbReference>
<gene>
    <name evidence="1" type="ORF">TMI583_LOCUS21002</name>
</gene>
<feature type="non-terminal residue" evidence="1">
    <location>
        <position position="60"/>
    </location>
</feature>
<evidence type="ECO:0000313" key="2">
    <source>
        <dbReference type="Proteomes" id="UP000682733"/>
    </source>
</evidence>
<organism evidence="1 2">
    <name type="scientific">Didymodactylos carnosus</name>
    <dbReference type="NCBI Taxonomy" id="1234261"/>
    <lineage>
        <taxon>Eukaryota</taxon>
        <taxon>Metazoa</taxon>
        <taxon>Spiralia</taxon>
        <taxon>Gnathifera</taxon>
        <taxon>Rotifera</taxon>
        <taxon>Eurotatoria</taxon>
        <taxon>Bdelloidea</taxon>
        <taxon>Philodinida</taxon>
        <taxon>Philodinidae</taxon>
        <taxon>Didymodactylos</taxon>
    </lineage>
</organism>
<feature type="non-terminal residue" evidence="1">
    <location>
        <position position="1"/>
    </location>
</feature>
<reference evidence="1" key="1">
    <citation type="submission" date="2021-02" db="EMBL/GenBank/DDBJ databases">
        <authorList>
            <person name="Nowell W R."/>
        </authorList>
    </citation>
    <scope>NUCLEOTIDE SEQUENCE</scope>
</reference>
<comment type="caution">
    <text evidence="1">The sequence shown here is derived from an EMBL/GenBank/DDBJ whole genome shotgun (WGS) entry which is preliminary data.</text>
</comment>
<dbReference type="EMBL" id="CAJOBA010021087">
    <property type="protein sequence ID" value="CAF3911018.1"/>
    <property type="molecule type" value="Genomic_DNA"/>
</dbReference>
<name>A0A8S2LMQ4_9BILA</name>
<sequence>IPVNIANILGVRLLQQKVIEDLSIGIPFGQHEKLTTRIQHLLESYPQDKDILKELLQNAD</sequence>
<dbReference type="PANTHER" id="PTHR46919">
    <property type="entry name" value="ZINC FINGER, C3HC4 TYPE (RING FINGER) FAMILY PROTEIN"/>
    <property type="match status" value="1"/>
</dbReference>
<dbReference type="Proteomes" id="UP000682733">
    <property type="component" value="Unassembled WGS sequence"/>
</dbReference>
<evidence type="ECO:0000313" key="1">
    <source>
        <dbReference type="EMBL" id="CAF3911018.1"/>
    </source>
</evidence>
<dbReference type="AlphaFoldDB" id="A0A8S2LMQ4"/>
<proteinExistence type="predicted"/>
<accession>A0A8S2LMQ4</accession>
<protein>
    <submittedName>
        <fullName evidence="1">Uncharacterized protein</fullName>
    </submittedName>
</protein>